<organism evidence="2 3">
    <name type="scientific">Roseburia inulinivorans</name>
    <dbReference type="NCBI Taxonomy" id="360807"/>
    <lineage>
        <taxon>Bacteria</taxon>
        <taxon>Bacillati</taxon>
        <taxon>Bacillota</taxon>
        <taxon>Clostridia</taxon>
        <taxon>Lachnospirales</taxon>
        <taxon>Lachnospiraceae</taxon>
        <taxon>Roseburia</taxon>
    </lineage>
</organism>
<dbReference type="InterPro" id="IPR009839">
    <property type="entry name" value="SseB_N"/>
</dbReference>
<evidence type="ECO:0000313" key="2">
    <source>
        <dbReference type="EMBL" id="RHF85569.1"/>
    </source>
</evidence>
<comment type="caution">
    <text evidence="2">The sequence shown here is derived from an EMBL/GenBank/DDBJ whole genome shotgun (WGS) entry which is preliminary data.</text>
</comment>
<gene>
    <name evidence="2" type="ORF">DW654_06175</name>
</gene>
<feature type="domain" description="SseB protein N-terminal" evidence="1">
    <location>
        <begin position="14"/>
        <end position="119"/>
    </location>
</feature>
<reference evidence="2 3" key="1">
    <citation type="submission" date="2018-08" db="EMBL/GenBank/DDBJ databases">
        <title>A genome reference for cultivated species of the human gut microbiota.</title>
        <authorList>
            <person name="Zou Y."/>
            <person name="Xue W."/>
            <person name="Luo G."/>
        </authorList>
    </citation>
    <scope>NUCLEOTIDE SEQUENCE [LARGE SCALE GENOMIC DNA]</scope>
    <source>
        <strain evidence="2 3">AM23-23AC</strain>
    </source>
</reference>
<accession>A0A414QXR0</accession>
<protein>
    <submittedName>
        <fullName evidence="2">SseB family protein</fullName>
    </submittedName>
</protein>
<sequence length="300" mass="33987">MEEKTTMEITNDRLEEAIKDYAADRTKEKLTAVLNLLRPTKLLVPAMLKAPDQPTPCFLKSGAGEQYFVVYTSKEQMANAPKSQALLSMPFPACNSVAVKPELNLSGMVINPFTDNLVLKIELIQKLHEADEKMAKQPKQIKMTPQQFQAFVKNQTEFSVIPKRLYTEKAEFVQKLCDEKEAFVNELFAAAFKEPKLYPYTEDDYSVMALDISEDLTLIRVDLPDKGLVPPLCYRIYITYNPLKDEAHYYTIEMTKEKDVRLLGGVTEDAKHFSYGNAPVEGAELQEIMNLAKNPGELTS</sequence>
<proteinExistence type="predicted"/>
<dbReference type="RefSeq" id="WP_118202712.1">
    <property type="nucleotide sequence ID" value="NZ_QRHP01000004.1"/>
</dbReference>
<evidence type="ECO:0000313" key="3">
    <source>
        <dbReference type="Proteomes" id="UP000283701"/>
    </source>
</evidence>
<dbReference type="Proteomes" id="UP000283701">
    <property type="component" value="Unassembled WGS sequence"/>
</dbReference>
<name>A0A414QXR0_9FIRM</name>
<dbReference type="AlphaFoldDB" id="A0A414QXR0"/>
<evidence type="ECO:0000259" key="1">
    <source>
        <dbReference type="Pfam" id="PF07179"/>
    </source>
</evidence>
<dbReference type="Pfam" id="PF07179">
    <property type="entry name" value="SseB"/>
    <property type="match status" value="1"/>
</dbReference>
<dbReference type="EMBL" id="QRHP01000004">
    <property type="protein sequence ID" value="RHF85569.1"/>
    <property type="molecule type" value="Genomic_DNA"/>
</dbReference>